<proteinExistence type="predicted"/>
<gene>
    <name evidence="2" type="ORF">QC815_14255</name>
</gene>
<accession>A0ABU1GF20</accession>
<dbReference type="RefSeq" id="WP_310540603.1">
    <property type="nucleotide sequence ID" value="NZ_JARWAI010000011.1"/>
</dbReference>
<evidence type="ECO:0000313" key="2">
    <source>
        <dbReference type="EMBL" id="MDR5876078.1"/>
    </source>
</evidence>
<comment type="caution">
    <text evidence="2">The sequence shown here is derived from an EMBL/GenBank/DDBJ whole genome shotgun (WGS) entry which is preliminary data.</text>
</comment>
<sequence length="95" mass="9772">MQVVQGVLQQDVNVAGAVGNLPQVEQGMKNPILKPYLADVTTDLAILAVGDASDGQEIDDGASPLIEVKRIADVGPKIASGEDASPSGGNYEQGR</sequence>
<protein>
    <submittedName>
        <fullName evidence="2">Uncharacterized protein</fullName>
    </submittedName>
</protein>
<organism evidence="2 3">
    <name type="scientific">Vreelandella gomseomensis</name>
    <dbReference type="NCBI Taxonomy" id="370766"/>
    <lineage>
        <taxon>Bacteria</taxon>
        <taxon>Pseudomonadati</taxon>
        <taxon>Pseudomonadota</taxon>
        <taxon>Gammaproteobacteria</taxon>
        <taxon>Oceanospirillales</taxon>
        <taxon>Halomonadaceae</taxon>
        <taxon>Vreelandella</taxon>
    </lineage>
</organism>
<reference evidence="2 3" key="1">
    <citation type="submission" date="2023-04" db="EMBL/GenBank/DDBJ databases">
        <title>A long-awaited taxogenomic arrangement of the family Halomonadaceae.</title>
        <authorList>
            <person name="De La Haba R."/>
            <person name="Chuvochina M."/>
            <person name="Wittouck S."/>
            <person name="Arahal D.R."/>
            <person name="Sanchez-Porro C."/>
            <person name="Hugenholtz P."/>
            <person name="Ventosa A."/>
        </authorList>
    </citation>
    <scope>NUCLEOTIDE SEQUENCE [LARGE SCALE GENOMIC DNA]</scope>
    <source>
        <strain evidence="2 3">DSM 18042</strain>
    </source>
</reference>
<dbReference type="EMBL" id="JARWAI010000011">
    <property type="protein sequence ID" value="MDR5876078.1"/>
    <property type="molecule type" value="Genomic_DNA"/>
</dbReference>
<feature type="region of interest" description="Disordered" evidence="1">
    <location>
        <begin position="76"/>
        <end position="95"/>
    </location>
</feature>
<evidence type="ECO:0000313" key="3">
    <source>
        <dbReference type="Proteomes" id="UP001269267"/>
    </source>
</evidence>
<keyword evidence="3" id="KW-1185">Reference proteome</keyword>
<evidence type="ECO:0000256" key="1">
    <source>
        <dbReference type="SAM" id="MobiDB-lite"/>
    </source>
</evidence>
<name>A0ABU1GF20_9GAMM</name>
<dbReference type="Proteomes" id="UP001269267">
    <property type="component" value="Unassembled WGS sequence"/>
</dbReference>